<sequence length="183" mass="20961">MDIEIRMKDNSTITDEELKDIEQLFNNEYTDEDDVWEKNAPYGFSPSDIRAMAYMNGKLIGHIGADKRWIAVGKSKVKVAGIGGVLVERDYRGFGIAKMLMHQLINNLQQKEYAHFGYLGCREEVVSFYNSCGFERIDRTETVKKNYSNEYMTRTGFPILICSITKDVSTFPTGNIYLHGTAW</sequence>
<dbReference type="InterPro" id="IPR003484">
    <property type="entry name" value="NodA"/>
</dbReference>
<dbReference type="OrthoDB" id="9775804at2"/>
<dbReference type="InterPro" id="IPR000182">
    <property type="entry name" value="GNAT_dom"/>
</dbReference>
<evidence type="ECO:0000259" key="1">
    <source>
        <dbReference type="PROSITE" id="PS51186"/>
    </source>
</evidence>
<dbReference type="AlphaFoldDB" id="A0A1I5WJX7"/>
<dbReference type="GO" id="GO:0016747">
    <property type="term" value="F:acyltransferase activity, transferring groups other than amino-acyl groups"/>
    <property type="evidence" value="ECO:0007669"/>
    <property type="project" value="InterPro"/>
</dbReference>
<evidence type="ECO:0000313" key="2">
    <source>
        <dbReference type="EMBL" id="SFQ20019.1"/>
    </source>
</evidence>
<protein>
    <submittedName>
        <fullName evidence="2">Aminoglycoside 2'-N-acetyltransferase I</fullName>
    </submittedName>
</protein>
<dbReference type="STRING" id="82801.SAMN04488506_0928"/>
<gene>
    <name evidence="2" type="ORF">SAMN04488506_0928</name>
</gene>
<dbReference type="RefSeq" id="WP_092479985.1">
    <property type="nucleotide sequence ID" value="NZ_FOXW01000003.1"/>
</dbReference>
<dbReference type="Proteomes" id="UP000199136">
    <property type="component" value="Unassembled WGS sequence"/>
</dbReference>
<keyword evidence="3" id="KW-1185">Reference proteome</keyword>
<keyword evidence="2" id="KW-0808">Transferase</keyword>
<dbReference type="Gene3D" id="3.40.630.30">
    <property type="match status" value="1"/>
</dbReference>
<dbReference type="SUPFAM" id="SSF55729">
    <property type="entry name" value="Acyl-CoA N-acyltransferases (Nat)"/>
    <property type="match status" value="1"/>
</dbReference>
<name>A0A1I5WJX7_9LACT</name>
<organism evidence="2 3">
    <name type="scientific">Desemzia incerta</name>
    <dbReference type="NCBI Taxonomy" id="82801"/>
    <lineage>
        <taxon>Bacteria</taxon>
        <taxon>Bacillati</taxon>
        <taxon>Bacillota</taxon>
        <taxon>Bacilli</taxon>
        <taxon>Lactobacillales</taxon>
        <taxon>Carnobacteriaceae</taxon>
        <taxon>Desemzia</taxon>
    </lineage>
</organism>
<dbReference type="EMBL" id="FOXW01000003">
    <property type="protein sequence ID" value="SFQ20019.1"/>
    <property type="molecule type" value="Genomic_DNA"/>
</dbReference>
<reference evidence="2 3" key="1">
    <citation type="submission" date="2016-10" db="EMBL/GenBank/DDBJ databases">
        <authorList>
            <person name="de Groot N.N."/>
        </authorList>
    </citation>
    <scope>NUCLEOTIDE SEQUENCE [LARGE SCALE GENOMIC DNA]</scope>
    <source>
        <strain evidence="2 3">DSM 20581</strain>
    </source>
</reference>
<evidence type="ECO:0000313" key="3">
    <source>
        <dbReference type="Proteomes" id="UP000199136"/>
    </source>
</evidence>
<dbReference type="Pfam" id="PF02474">
    <property type="entry name" value="NodA"/>
    <property type="match status" value="1"/>
</dbReference>
<dbReference type="GO" id="GO:0005829">
    <property type="term" value="C:cytosol"/>
    <property type="evidence" value="ECO:0007669"/>
    <property type="project" value="InterPro"/>
</dbReference>
<dbReference type="InterPro" id="IPR016181">
    <property type="entry name" value="Acyl_CoA_acyltransferase"/>
</dbReference>
<dbReference type="CDD" id="cd04301">
    <property type="entry name" value="NAT_SF"/>
    <property type="match status" value="1"/>
</dbReference>
<feature type="domain" description="N-acetyltransferase" evidence="1">
    <location>
        <begin position="11"/>
        <end position="154"/>
    </location>
</feature>
<dbReference type="PROSITE" id="PS51186">
    <property type="entry name" value="GNAT"/>
    <property type="match status" value="1"/>
</dbReference>
<proteinExistence type="predicted"/>
<accession>A0A1I5WJX7</accession>